<evidence type="ECO:0000313" key="7">
    <source>
        <dbReference type="Proteomes" id="UP001185755"/>
    </source>
</evidence>
<dbReference type="EMBL" id="JAWLJX010000001">
    <property type="protein sequence ID" value="MDV6259796.1"/>
    <property type="molecule type" value="Genomic_DNA"/>
</dbReference>
<sequence>MTSRAPGRSYSGLSPDARREQRRELFLASGLELFGTLGYRKTTVRRLSDHSGVAARYLAESFDGSAGLFGAVYDRIHQDMVRSVQLSIMEADPSPSARLRAGASALLHAFTSDSRVARIKLVEAAVADPEVAARQRSSVQEIAAIIEFCLPPPLLHIDIRIVTRALAGAVIELIVAHHDGELEVSNDRLVDHMVALCEGAATACCQ</sequence>
<organism evidence="6 7">
    <name type="scientific">Rhodococcoides yunnanense</name>
    <dbReference type="NCBI Taxonomy" id="278209"/>
    <lineage>
        <taxon>Bacteria</taxon>
        <taxon>Bacillati</taxon>
        <taxon>Actinomycetota</taxon>
        <taxon>Actinomycetes</taxon>
        <taxon>Mycobacteriales</taxon>
        <taxon>Nocardiaceae</taxon>
        <taxon>Rhodococcoides</taxon>
    </lineage>
</organism>
<dbReference type="PROSITE" id="PS50977">
    <property type="entry name" value="HTH_TETR_2"/>
    <property type="match status" value="1"/>
</dbReference>
<dbReference type="PANTHER" id="PTHR47506">
    <property type="entry name" value="TRANSCRIPTIONAL REGULATORY PROTEIN"/>
    <property type="match status" value="1"/>
</dbReference>
<comment type="caution">
    <text evidence="6">The sequence shown here is derived from an EMBL/GenBank/DDBJ whole genome shotgun (WGS) entry which is preliminary data.</text>
</comment>
<evidence type="ECO:0000313" key="6">
    <source>
        <dbReference type="EMBL" id="MDV6259796.1"/>
    </source>
</evidence>
<feature type="domain" description="HTH tetR-type" evidence="5">
    <location>
        <begin position="20"/>
        <end position="80"/>
    </location>
</feature>
<keyword evidence="1" id="KW-0805">Transcription regulation</keyword>
<proteinExistence type="predicted"/>
<dbReference type="Gene3D" id="1.10.357.10">
    <property type="entry name" value="Tetracycline Repressor, domain 2"/>
    <property type="match status" value="1"/>
</dbReference>
<keyword evidence="3" id="KW-0804">Transcription</keyword>
<evidence type="ECO:0000256" key="1">
    <source>
        <dbReference type="ARBA" id="ARBA00023015"/>
    </source>
</evidence>
<dbReference type="InterPro" id="IPR009057">
    <property type="entry name" value="Homeodomain-like_sf"/>
</dbReference>
<evidence type="ECO:0000256" key="2">
    <source>
        <dbReference type="ARBA" id="ARBA00023125"/>
    </source>
</evidence>
<dbReference type="RefSeq" id="WP_317562699.1">
    <property type="nucleotide sequence ID" value="NZ_JAWLJX010000001.1"/>
</dbReference>
<evidence type="ECO:0000256" key="4">
    <source>
        <dbReference type="PROSITE-ProRule" id="PRU00335"/>
    </source>
</evidence>
<accession>A0ABU4B6M5</accession>
<keyword evidence="2 4" id="KW-0238">DNA-binding</keyword>
<dbReference type="InterPro" id="IPR001647">
    <property type="entry name" value="HTH_TetR"/>
</dbReference>
<protein>
    <submittedName>
        <fullName evidence="6">TetR/AcrR family transcriptional regulator</fullName>
    </submittedName>
</protein>
<dbReference type="Proteomes" id="UP001185755">
    <property type="component" value="Unassembled WGS sequence"/>
</dbReference>
<keyword evidence="7" id="KW-1185">Reference proteome</keyword>
<feature type="DNA-binding region" description="H-T-H motif" evidence="4">
    <location>
        <begin position="43"/>
        <end position="62"/>
    </location>
</feature>
<gene>
    <name evidence="6" type="ORF">R3P96_00425</name>
</gene>
<reference evidence="6 7" key="1">
    <citation type="submission" date="2023-10" db="EMBL/GenBank/DDBJ databases">
        <title>Development of a sustainable strategy for remediation of hydrocarbon-contaminated territories based on the waste exchange concept.</title>
        <authorList>
            <person name="Krivoruchko A."/>
        </authorList>
    </citation>
    <scope>NUCLEOTIDE SEQUENCE [LARGE SCALE GENOMIC DNA]</scope>
    <source>
        <strain evidence="6 7">IEGM 1323</strain>
    </source>
</reference>
<dbReference type="PANTHER" id="PTHR47506:SF1">
    <property type="entry name" value="HTH-TYPE TRANSCRIPTIONAL REGULATOR YJDC"/>
    <property type="match status" value="1"/>
</dbReference>
<evidence type="ECO:0000256" key="3">
    <source>
        <dbReference type="ARBA" id="ARBA00023163"/>
    </source>
</evidence>
<evidence type="ECO:0000259" key="5">
    <source>
        <dbReference type="PROSITE" id="PS50977"/>
    </source>
</evidence>
<dbReference type="SUPFAM" id="SSF46689">
    <property type="entry name" value="Homeodomain-like"/>
    <property type="match status" value="1"/>
</dbReference>
<name>A0ABU4B6M5_9NOCA</name>